<name>X1F0N7_9ZZZZ</name>
<dbReference type="InterPro" id="IPR013785">
    <property type="entry name" value="Aldolase_TIM"/>
</dbReference>
<dbReference type="PANTHER" id="PTHR37418:SF2">
    <property type="entry name" value="3-KETO-5-AMINOHEXANOATE CLEAVAGE ENZYME"/>
    <property type="match status" value="1"/>
</dbReference>
<organism evidence="5">
    <name type="scientific">marine sediment metagenome</name>
    <dbReference type="NCBI Taxonomy" id="412755"/>
    <lineage>
        <taxon>unclassified sequences</taxon>
        <taxon>metagenomes</taxon>
        <taxon>ecological metagenomes</taxon>
    </lineage>
</organism>
<keyword evidence="2" id="KW-0808">Transferase</keyword>
<evidence type="ECO:0000256" key="2">
    <source>
        <dbReference type="ARBA" id="ARBA00022679"/>
    </source>
</evidence>
<evidence type="ECO:0000256" key="4">
    <source>
        <dbReference type="ARBA" id="ARBA00022833"/>
    </source>
</evidence>
<comment type="cofactor">
    <cofactor evidence="1">
        <name>Zn(2+)</name>
        <dbReference type="ChEBI" id="CHEBI:29105"/>
    </cofactor>
</comment>
<evidence type="ECO:0000256" key="3">
    <source>
        <dbReference type="ARBA" id="ARBA00022723"/>
    </source>
</evidence>
<sequence>MKEKSVKPELEIFDVGMIVTCLRMRERGFFDDPLHFQFVLGTPWGSPGTPRSLFHMCEMIPEDATWSVIGVGRAHLPMSMMALCMGGHIRVGMEDNIYYRRDQLVRKNAQFVERIVRIAGEYGREIASPDEAREILSL</sequence>
<proteinExistence type="predicted"/>
<dbReference type="Pfam" id="PF05853">
    <property type="entry name" value="BKACE"/>
    <property type="match status" value="1"/>
</dbReference>
<comment type="caution">
    <text evidence="5">The sequence shown here is derived from an EMBL/GenBank/DDBJ whole genome shotgun (WGS) entry which is preliminary data.</text>
</comment>
<dbReference type="InterPro" id="IPR008567">
    <property type="entry name" value="BKACE"/>
</dbReference>
<gene>
    <name evidence="5" type="ORF">S03H2_13701</name>
</gene>
<keyword evidence="3" id="KW-0479">Metal-binding</keyword>
<dbReference type="Gene3D" id="3.20.20.70">
    <property type="entry name" value="Aldolase class I"/>
    <property type="match status" value="1"/>
</dbReference>
<evidence type="ECO:0000256" key="1">
    <source>
        <dbReference type="ARBA" id="ARBA00001947"/>
    </source>
</evidence>
<dbReference type="PANTHER" id="PTHR37418">
    <property type="entry name" value="3-KETO-5-AMINOHEXANOATE CLEAVAGE ENZYME-RELATED"/>
    <property type="match status" value="1"/>
</dbReference>
<evidence type="ECO:0008006" key="6">
    <source>
        <dbReference type="Google" id="ProtNLM"/>
    </source>
</evidence>
<protein>
    <recommendedName>
        <fullName evidence="6">3-keto-5-aminohexanoate cleavage enzyme</fullName>
    </recommendedName>
</protein>
<reference evidence="5" key="1">
    <citation type="journal article" date="2014" name="Front. Microbiol.">
        <title>High frequency of phylogenetically diverse reductive dehalogenase-homologous genes in deep subseafloor sedimentary metagenomes.</title>
        <authorList>
            <person name="Kawai M."/>
            <person name="Futagami T."/>
            <person name="Toyoda A."/>
            <person name="Takaki Y."/>
            <person name="Nishi S."/>
            <person name="Hori S."/>
            <person name="Arai W."/>
            <person name="Tsubouchi T."/>
            <person name="Morono Y."/>
            <person name="Uchiyama I."/>
            <person name="Ito T."/>
            <person name="Fujiyama A."/>
            <person name="Inagaki F."/>
            <person name="Takami H."/>
        </authorList>
    </citation>
    <scope>NUCLEOTIDE SEQUENCE</scope>
    <source>
        <strain evidence="5">Expedition CK06-06</strain>
    </source>
</reference>
<accession>X1F0N7</accession>
<dbReference type="AlphaFoldDB" id="X1F0N7"/>
<dbReference type="EMBL" id="BARU01006952">
    <property type="protein sequence ID" value="GAH39196.1"/>
    <property type="molecule type" value="Genomic_DNA"/>
</dbReference>
<keyword evidence="4" id="KW-0862">Zinc</keyword>
<dbReference type="GO" id="GO:0043720">
    <property type="term" value="F:3-keto-5-aminohexanoate cleavage activity"/>
    <property type="evidence" value="ECO:0007669"/>
    <property type="project" value="InterPro"/>
</dbReference>
<dbReference type="GO" id="GO:0046872">
    <property type="term" value="F:metal ion binding"/>
    <property type="evidence" value="ECO:0007669"/>
    <property type="project" value="UniProtKB-KW"/>
</dbReference>
<evidence type="ECO:0000313" key="5">
    <source>
        <dbReference type="EMBL" id="GAH39196.1"/>
    </source>
</evidence>